<dbReference type="SUPFAM" id="SSF57850">
    <property type="entry name" value="RING/U-box"/>
    <property type="match status" value="1"/>
</dbReference>
<dbReference type="InterPro" id="IPR016024">
    <property type="entry name" value="ARM-type_fold"/>
</dbReference>
<dbReference type="Proteomes" id="UP000594638">
    <property type="component" value="Unassembled WGS sequence"/>
</dbReference>
<comment type="catalytic activity">
    <reaction evidence="1">
        <text>S-ubiquitinyl-[E2 ubiquitin-conjugating enzyme]-L-cysteine + [acceptor protein]-L-lysine = [E2 ubiquitin-conjugating enzyme]-L-cysteine + N(6)-ubiquitinyl-[acceptor protein]-L-lysine.</text>
        <dbReference type="EC" id="2.3.2.27"/>
    </reaction>
</comment>
<evidence type="ECO:0000256" key="4">
    <source>
        <dbReference type="ARBA" id="ARBA00012483"/>
    </source>
</evidence>
<dbReference type="SMART" id="SM00185">
    <property type="entry name" value="ARM"/>
    <property type="match status" value="5"/>
</dbReference>
<evidence type="ECO:0000313" key="11">
    <source>
        <dbReference type="Proteomes" id="UP000594638"/>
    </source>
</evidence>
<feature type="domain" description="U-box" evidence="9">
    <location>
        <begin position="28"/>
        <end position="102"/>
    </location>
</feature>
<evidence type="ECO:0000256" key="8">
    <source>
        <dbReference type="SAM" id="MobiDB-lite"/>
    </source>
</evidence>
<dbReference type="InterPro" id="IPR011989">
    <property type="entry name" value="ARM-like"/>
</dbReference>
<evidence type="ECO:0000259" key="9">
    <source>
        <dbReference type="PROSITE" id="PS51698"/>
    </source>
</evidence>
<organism evidence="10 11">
    <name type="scientific">Olea europaea subsp. europaea</name>
    <dbReference type="NCBI Taxonomy" id="158383"/>
    <lineage>
        <taxon>Eukaryota</taxon>
        <taxon>Viridiplantae</taxon>
        <taxon>Streptophyta</taxon>
        <taxon>Embryophyta</taxon>
        <taxon>Tracheophyta</taxon>
        <taxon>Spermatophyta</taxon>
        <taxon>Magnoliopsida</taxon>
        <taxon>eudicotyledons</taxon>
        <taxon>Gunneridae</taxon>
        <taxon>Pentapetalae</taxon>
        <taxon>asterids</taxon>
        <taxon>lamiids</taxon>
        <taxon>Lamiales</taxon>
        <taxon>Oleaceae</taxon>
        <taxon>Oleeae</taxon>
        <taxon>Olea</taxon>
    </lineage>
</organism>
<dbReference type="FunFam" id="1.25.10.10:FF:000578">
    <property type="entry name" value="RING-type E3 ubiquitin transferase"/>
    <property type="match status" value="1"/>
</dbReference>
<dbReference type="Gramene" id="OE9A119409T1">
    <property type="protein sequence ID" value="OE9A119409C1"/>
    <property type="gene ID" value="OE9A119409"/>
</dbReference>
<dbReference type="GO" id="GO:0016567">
    <property type="term" value="P:protein ubiquitination"/>
    <property type="evidence" value="ECO:0007669"/>
    <property type="project" value="InterPro"/>
</dbReference>
<evidence type="ECO:0000313" key="10">
    <source>
        <dbReference type="EMBL" id="CAA3020398.1"/>
    </source>
</evidence>
<evidence type="ECO:0000256" key="3">
    <source>
        <dbReference type="ARBA" id="ARBA00004906"/>
    </source>
</evidence>
<dbReference type="InterPro" id="IPR000225">
    <property type="entry name" value="Armadillo"/>
</dbReference>
<dbReference type="Pfam" id="PF00514">
    <property type="entry name" value="Arm"/>
    <property type="match status" value="1"/>
</dbReference>
<keyword evidence="5" id="KW-0808">Transferase</keyword>
<dbReference type="Gene3D" id="1.25.10.10">
    <property type="entry name" value="Leucine-rich Repeat Variant"/>
    <property type="match status" value="1"/>
</dbReference>
<dbReference type="Gene3D" id="3.30.40.10">
    <property type="entry name" value="Zinc/RING finger domain, C3HC4 (zinc finger)"/>
    <property type="match status" value="1"/>
</dbReference>
<dbReference type="PANTHER" id="PTHR23315">
    <property type="entry name" value="U BOX DOMAIN-CONTAINING"/>
    <property type="match status" value="1"/>
</dbReference>
<dbReference type="EMBL" id="CACTIH010009038">
    <property type="protein sequence ID" value="CAA3020398.1"/>
    <property type="molecule type" value="Genomic_DNA"/>
</dbReference>
<evidence type="ECO:0000256" key="2">
    <source>
        <dbReference type="ARBA" id="ARBA00003861"/>
    </source>
</evidence>
<keyword evidence="7" id="KW-0833">Ubl conjugation pathway</keyword>
<dbReference type="SMART" id="SM00504">
    <property type="entry name" value="Ubox"/>
    <property type="match status" value="1"/>
</dbReference>
<gene>
    <name evidence="10" type="ORF">OLEA9_A119409</name>
</gene>
<comment type="function">
    <text evidence="2">Functions as an E3 ubiquitin ligase.</text>
</comment>
<dbReference type="Pfam" id="PF04564">
    <property type="entry name" value="U-box"/>
    <property type="match status" value="1"/>
</dbReference>
<accession>A0A8S0URC5</accession>
<evidence type="ECO:0000256" key="6">
    <source>
        <dbReference type="ARBA" id="ARBA00022737"/>
    </source>
</evidence>
<comment type="pathway">
    <text evidence="3">Protein modification; protein ubiquitination.</text>
</comment>
<dbReference type="GO" id="GO:0061630">
    <property type="term" value="F:ubiquitin protein ligase activity"/>
    <property type="evidence" value="ECO:0007669"/>
    <property type="project" value="UniProtKB-EC"/>
</dbReference>
<comment type="caution">
    <text evidence="10">The sequence shown here is derived from an EMBL/GenBank/DDBJ whole genome shotgun (WGS) entry which is preliminary data.</text>
</comment>
<dbReference type="PANTHER" id="PTHR23315:SF339">
    <property type="entry name" value="U-BOX DOMAIN-CONTAINING PROTEIN 40"/>
    <property type="match status" value="1"/>
</dbReference>
<evidence type="ECO:0000256" key="5">
    <source>
        <dbReference type="ARBA" id="ARBA00022679"/>
    </source>
</evidence>
<dbReference type="FunFam" id="3.30.40.10:FF:000491">
    <property type="entry name" value="RING-type E3 ubiquitin transferase"/>
    <property type="match status" value="1"/>
</dbReference>
<name>A0A8S0URC5_OLEEU</name>
<proteinExistence type="predicted"/>
<dbReference type="EC" id="2.3.2.27" evidence="4"/>
<dbReference type="AlphaFoldDB" id="A0A8S0URC5"/>
<feature type="compositionally biased region" description="Polar residues" evidence="8">
    <location>
        <begin position="135"/>
        <end position="149"/>
    </location>
</feature>
<evidence type="ECO:0000256" key="1">
    <source>
        <dbReference type="ARBA" id="ARBA00000900"/>
    </source>
</evidence>
<sequence>MGTGKQRWKIYFHKSPSALFLLKKQCPSIPNEFLCPISGALMADPVIVSSGHTFERNCVHACVSLSFKPKLTDGSNPNFSTIIPNLALKSTIVNWCRTHLVDPPKPIDFYSAEKLVSTLIHHNSAEAVTELTRTPSQLSVTSSEESVTPRNGFHTPLPLKTRPACYSSSSSSDMEILNSHSLEDEEFIMKLRSCEVSEQKEAVISLRKLTRTKEETRLYLCSPRLLSALKSLITSRYSTLQVNAVAVLVNLSLEKQNKVKILRSGIVPPVIDVLRGGFPEGQDHAAGALFSLSLDDQNKTAIGVLGALPPLLHALRSDSERTRHDSALALYHLSVVQSNRVKMIKLGAIQILLGMVKSSHMTSRVLLTLCNLAASVEGRTAMLDSGGVECLVSKLSQGEFESDSTRESCVATLYGLSYGGLRFKGLAKEAGAEEVLKKMEATGSERAREKVRRILEVLRAKDSEEEEIDWEELLNSEDTVSTHRI</sequence>
<dbReference type="SUPFAM" id="SSF48371">
    <property type="entry name" value="ARM repeat"/>
    <property type="match status" value="1"/>
</dbReference>
<dbReference type="InterPro" id="IPR013083">
    <property type="entry name" value="Znf_RING/FYVE/PHD"/>
</dbReference>
<feature type="region of interest" description="Disordered" evidence="8">
    <location>
        <begin position="135"/>
        <end position="154"/>
    </location>
</feature>
<reference evidence="10 11" key="1">
    <citation type="submission" date="2019-12" db="EMBL/GenBank/DDBJ databases">
        <authorList>
            <person name="Alioto T."/>
            <person name="Alioto T."/>
            <person name="Gomez Garrido J."/>
        </authorList>
    </citation>
    <scope>NUCLEOTIDE SEQUENCE [LARGE SCALE GENOMIC DNA]</scope>
</reference>
<dbReference type="PROSITE" id="PS51698">
    <property type="entry name" value="U_BOX"/>
    <property type="match status" value="1"/>
</dbReference>
<dbReference type="InterPro" id="IPR003613">
    <property type="entry name" value="Ubox_domain"/>
</dbReference>
<keyword evidence="11" id="KW-1185">Reference proteome</keyword>
<protein>
    <recommendedName>
        <fullName evidence="4">RING-type E3 ubiquitin transferase</fullName>
        <ecNumber evidence="4">2.3.2.27</ecNumber>
    </recommendedName>
</protein>
<evidence type="ECO:0000256" key="7">
    <source>
        <dbReference type="ARBA" id="ARBA00022786"/>
    </source>
</evidence>
<dbReference type="OrthoDB" id="7537227at2759"/>
<keyword evidence="6" id="KW-0677">Repeat</keyword>